<organism evidence="2 3">
    <name type="scientific">Shewanella eurypsychrophilus</name>
    <dbReference type="NCBI Taxonomy" id="2593656"/>
    <lineage>
        <taxon>Bacteria</taxon>
        <taxon>Pseudomonadati</taxon>
        <taxon>Pseudomonadota</taxon>
        <taxon>Gammaproteobacteria</taxon>
        <taxon>Alteromonadales</taxon>
        <taxon>Shewanellaceae</taxon>
        <taxon>Shewanella</taxon>
    </lineage>
</organism>
<feature type="domain" description="Post-SET" evidence="1">
    <location>
        <begin position="190"/>
        <end position="206"/>
    </location>
</feature>
<proteinExistence type="predicted"/>
<dbReference type="Gene3D" id="3.30.420.40">
    <property type="match status" value="2"/>
</dbReference>
<dbReference type="PANTHER" id="PTHR18964:SF169">
    <property type="entry name" value="N-ACETYLMANNOSAMINE KINASE"/>
    <property type="match status" value="1"/>
</dbReference>
<dbReference type="PANTHER" id="PTHR18964">
    <property type="entry name" value="ROK (REPRESSOR, ORF, KINASE) FAMILY"/>
    <property type="match status" value="1"/>
</dbReference>
<gene>
    <name evidence="2" type="ORF">FM038_008000</name>
</gene>
<dbReference type="RefSeq" id="WP_142872747.1">
    <property type="nucleotide sequence ID" value="NZ_CP045503.2"/>
</dbReference>
<keyword evidence="3" id="KW-1185">Reference proteome</keyword>
<dbReference type="InterPro" id="IPR003616">
    <property type="entry name" value="Post-SET_dom"/>
</dbReference>
<evidence type="ECO:0000259" key="1">
    <source>
        <dbReference type="PROSITE" id="PS50868"/>
    </source>
</evidence>
<dbReference type="InterPro" id="IPR043129">
    <property type="entry name" value="ATPase_NBD"/>
</dbReference>
<dbReference type="Pfam" id="PF00480">
    <property type="entry name" value="ROK"/>
    <property type="match status" value="1"/>
</dbReference>
<dbReference type="PROSITE" id="PS50868">
    <property type="entry name" value="POST_SET"/>
    <property type="match status" value="1"/>
</dbReference>
<dbReference type="EMBL" id="CP045503">
    <property type="protein sequence ID" value="QPG57385.1"/>
    <property type="molecule type" value="Genomic_DNA"/>
</dbReference>
<evidence type="ECO:0000313" key="2">
    <source>
        <dbReference type="EMBL" id="QPG57385.1"/>
    </source>
</evidence>
<evidence type="ECO:0000313" key="3">
    <source>
        <dbReference type="Proteomes" id="UP000316416"/>
    </source>
</evidence>
<protein>
    <submittedName>
        <fullName evidence="2">ROK family protein</fullName>
    </submittedName>
</protein>
<dbReference type="InterPro" id="IPR000600">
    <property type="entry name" value="ROK"/>
</dbReference>
<sequence>MIIAIDVGGTKISAALISSSGVANGNVANANILDLKIVKQRKIESVIHSDLINLSDYLVELCQGWLEQATHVSIACTGQIGVEYVNFLSAKQNLPLKAQLESAFKLPITIINDAAAAAWAEYSALNKLTAEAHEDSNTSHVNHKRDDSLVYITVSTGIGGGMIQNGQLVTCTDGFCAHLGHVSVQHGSQQSIQCHCGRVNCAEAIASGTAIAKQASVILNKTVSCKEVFEHYLAVPEIANLVDDASSAICDLIANIKAVTGTRIVVLGGSVGSVDIFQQQIQAKVAKLPTIFQVSIIPPQMGADADLLGAAFYAHQYSNII</sequence>
<accession>A0ABX6VA69</accession>
<name>A0ABX6VA69_9GAMM</name>
<dbReference type="Proteomes" id="UP000316416">
    <property type="component" value="Chromosome"/>
</dbReference>
<reference evidence="2" key="1">
    <citation type="submission" date="2021-07" db="EMBL/GenBank/DDBJ databases">
        <title>Shewanella sp. YLB-07 whole genome sequence.</title>
        <authorList>
            <person name="Yu L."/>
        </authorList>
    </citation>
    <scope>NUCLEOTIDE SEQUENCE</scope>
    <source>
        <strain evidence="2">YLB-08</strain>
    </source>
</reference>
<dbReference type="SUPFAM" id="SSF53067">
    <property type="entry name" value="Actin-like ATPase domain"/>
    <property type="match status" value="1"/>
</dbReference>